<reference evidence="2" key="2">
    <citation type="journal article" date="2022" name="Microb. Genom.">
        <title>A chromosome-scale genome assembly of the tomato pathogen Cladosporium fulvum reveals a compartmentalized genome architecture and the presence of a dispensable chromosome.</title>
        <authorList>
            <person name="Zaccaron A.Z."/>
            <person name="Chen L.H."/>
            <person name="Samaras A."/>
            <person name="Stergiopoulos I."/>
        </authorList>
    </citation>
    <scope>NUCLEOTIDE SEQUENCE</scope>
    <source>
        <strain evidence="2">Race5_Kim</strain>
    </source>
</reference>
<feature type="compositionally biased region" description="Low complexity" evidence="1">
    <location>
        <begin position="131"/>
        <end position="149"/>
    </location>
</feature>
<dbReference type="RefSeq" id="XP_047769134.1">
    <property type="nucleotide sequence ID" value="XM_047912676.1"/>
</dbReference>
<feature type="compositionally biased region" description="Basic and acidic residues" evidence="1">
    <location>
        <begin position="409"/>
        <end position="418"/>
    </location>
</feature>
<dbReference type="OMA" id="CHSEASD"/>
<feature type="compositionally biased region" description="Low complexity" evidence="1">
    <location>
        <begin position="202"/>
        <end position="221"/>
    </location>
</feature>
<feature type="compositionally biased region" description="Basic and acidic residues" evidence="1">
    <location>
        <begin position="765"/>
        <end position="808"/>
    </location>
</feature>
<dbReference type="OrthoDB" id="3650983at2759"/>
<feature type="compositionally biased region" description="Basic and acidic residues" evidence="1">
    <location>
        <begin position="323"/>
        <end position="364"/>
    </location>
</feature>
<dbReference type="KEGG" id="ffu:CLAFUR5_13528"/>
<feature type="region of interest" description="Disordered" evidence="1">
    <location>
        <begin position="543"/>
        <end position="745"/>
    </location>
</feature>
<feature type="compositionally biased region" description="Polar residues" evidence="1">
    <location>
        <begin position="156"/>
        <end position="193"/>
    </location>
</feature>
<organism evidence="2 3">
    <name type="scientific">Passalora fulva</name>
    <name type="common">Tomato leaf mold</name>
    <name type="synonym">Cladosporium fulvum</name>
    <dbReference type="NCBI Taxonomy" id="5499"/>
    <lineage>
        <taxon>Eukaryota</taxon>
        <taxon>Fungi</taxon>
        <taxon>Dikarya</taxon>
        <taxon>Ascomycota</taxon>
        <taxon>Pezizomycotina</taxon>
        <taxon>Dothideomycetes</taxon>
        <taxon>Dothideomycetidae</taxon>
        <taxon>Mycosphaerellales</taxon>
        <taxon>Mycosphaerellaceae</taxon>
        <taxon>Fulvia</taxon>
    </lineage>
</organism>
<feature type="region of interest" description="Disordered" evidence="1">
    <location>
        <begin position="31"/>
        <end position="506"/>
    </location>
</feature>
<dbReference type="GeneID" id="71993406"/>
<feature type="compositionally biased region" description="Polar residues" evidence="1">
    <location>
        <begin position="222"/>
        <end position="237"/>
    </location>
</feature>
<dbReference type="EMBL" id="CP090174">
    <property type="protein sequence ID" value="UJO24768.1"/>
    <property type="molecule type" value="Genomic_DNA"/>
</dbReference>
<feature type="compositionally biased region" description="Polar residues" evidence="1">
    <location>
        <begin position="367"/>
        <end position="386"/>
    </location>
</feature>
<feature type="compositionally biased region" description="Polar residues" evidence="1">
    <location>
        <begin position="693"/>
        <end position="708"/>
    </location>
</feature>
<accession>A0A9Q8PLP1</accession>
<reference evidence="2" key="1">
    <citation type="submission" date="2021-12" db="EMBL/GenBank/DDBJ databases">
        <authorList>
            <person name="Zaccaron A."/>
            <person name="Stergiopoulos I."/>
        </authorList>
    </citation>
    <scope>NUCLEOTIDE SEQUENCE</scope>
    <source>
        <strain evidence="2">Race5_Kim</strain>
    </source>
</reference>
<sequence length="1006" mass="106799">MTGLMKKIEYKLSGSGKHDEQGHTIDSNEAEHAQGLSGNHGTTTGHSSGLTDQYRTNNPTTGHNGIGLAQSSSVRHPVGAGKSGSGITDGTAVGSADMPGSFPSNSTGHGLGSGTTGSNIERHSHVTSQLPGTRTSTTTTTSGPHTTTTVGGLTGNHGSSPSTHNRDSTGLTGNHNNTTSGITGTRNQNTGLSGTHVGGSPTTHSNTSGGLTGNNNHGLSHSASSGLTGNNHNTTSGGLTGNNHGLSHSTSSGLTGNKHNTTTSGLTGNNHGLSNTTSGGLTGNNHGVSNTSNYGRDDRDFAGGAAPAGSALSSGHTGQGSHLSRDGYRNRGSRDDRDDYVDNRTTMEKIKDKVVPSRTDRPDDPVTGQNFSQQTGSNNSPTSNYGSGAGAHDEYGSVQGGRGQYPGGERLRENDRTSSYDPYSSRGQQTAADQRYGNENYNASQGRREAGDLGSRSHDVDSHNRRSRDGGVTHGMNDLNLKSRPHSHRENPAAVPTAGGHKVGGVGENSNVYNDGTGRHDQHHYGRDAALTGGAGALGAGAGRHYDNDLDYERGNRSGYNDRDEYVDNRSGMEKLKDKVIPSRTDRPDDPRTGQNYNETNRNDYDNDRSSYDHTGNNRHSLGSGQRQHNTIGSGPTGLGNNVSYMNRNEAETPTRGNPDLVDRYQEPPSNHLGSGIHHDAHLGSHHNAGSHFGSNHNSGIHNDSRGTTGARLGSRDTTGAAATGSVLGHNQHGHNQHNRHNYGRDAALAGGAGALGAGAARHYDNDRDYERGNNYNDRERGLGFGNNDRRDEYDDGRAGQYNDRERGLGFGNNNRRDEYDNNRTGQYDPTGRTGNNNFNNRDEYNDNRTGMEKMKDKILPGRADRPDDPVTGQNYSQQQGNDNSRTGNAYNDSRTGQNYNDSSRLGHNYNDSTTGRNFNDSRTGYDNQSTYENDNDRGNAYGAGVGSGVGRHNHSSSTGLGHNKDNSSMSGFQTRNVDGKRIGGAYGAGYEQGWQDAIEHMQGLR</sequence>
<keyword evidence="3" id="KW-1185">Reference proteome</keyword>
<feature type="compositionally biased region" description="Low complexity" evidence="1">
    <location>
        <begin position="271"/>
        <end position="287"/>
    </location>
</feature>
<gene>
    <name evidence="2" type="ORF">CLAFUR5_13528</name>
</gene>
<feature type="region of interest" description="Disordered" evidence="1">
    <location>
        <begin position="765"/>
        <end position="977"/>
    </location>
</feature>
<proteinExistence type="predicted"/>
<feature type="compositionally biased region" description="Basic and acidic residues" evidence="1">
    <location>
        <begin position="841"/>
        <end position="869"/>
    </location>
</feature>
<feature type="compositionally biased region" description="Low complexity" evidence="1">
    <location>
        <begin position="241"/>
        <end position="256"/>
    </location>
</feature>
<protein>
    <submittedName>
        <fullName evidence="2">Uncharacterized protein</fullName>
    </submittedName>
</protein>
<evidence type="ECO:0000313" key="2">
    <source>
        <dbReference type="EMBL" id="UJO24768.1"/>
    </source>
</evidence>
<feature type="compositionally biased region" description="Polar residues" evidence="1">
    <location>
        <begin position="53"/>
        <end position="74"/>
    </location>
</feature>
<feature type="compositionally biased region" description="Basic residues" evidence="1">
    <location>
        <begin position="732"/>
        <end position="742"/>
    </location>
</feature>
<feature type="compositionally biased region" description="Basic and acidic residues" evidence="1">
    <location>
        <begin position="544"/>
        <end position="592"/>
    </location>
</feature>
<feature type="compositionally biased region" description="Polar residues" evidence="1">
    <location>
        <begin position="419"/>
        <end position="445"/>
    </location>
</feature>
<feature type="compositionally biased region" description="Polar residues" evidence="1">
    <location>
        <begin position="613"/>
        <end position="647"/>
    </location>
</feature>
<name>A0A9Q8PLP1_PASFU</name>
<evidence type="ECO:0000313" key="3">
    <source>
        <dbReference type="Proteomes" id="UP000756132"/>
    </source>
</evidence>
<dbReference type="AlphaFoldDB" id="A0A9Q8PLP1"/>
<feature type="compositionally biased region" description="Polar residues" evidence="1">
    <location>
        <begin position="872"/>
        <end position="933"/>
    </location>
</feature>
<feature type="compositionally biased region" description="Basic and acidic residues" evidence="1">
    <location>
        <begin position="601"/>
        <end position="612"/>
    </location>
</feature>
<feature type="compositionally biased region" description="Polar residues" evidence="1">
    <location>
        <begin position="257"/>
        <end position="270"/>
    </location>
</feature>
<feature type="compositionally biased region" description="Low complexity" evidence="1">
    <location>
        <begin position="35"/>
        <end position="51"/>
    </location>
</feature>
<feature type="compositionally biased region" description="Basic and acidic residues" evidence="1">
    <location>
        <begin position="446"/>
        <end position="471"/>
    </location>
</feature>
<evidence type="ECO:0000256" key="1">
    <source>
        <dbReference type="SAM" id="MobiDB-lite"/>
    </source>
</evidence>
<feature type="compositionally biased region" description="Polar residues" evidence="1">
    <location>
        <begin position="956"/>
        <end position="977"/>
    </location>
</feature>
<dbReference type="Proteomes" id="UP000756132">
    <property type="component" value="Chromosome 12"/>
</dbReference>
<feature type="compositionally biased region" description="Low complexity" evidence="1">
    <location>
        <begin position="302"/>
        <end position="315"/>
    </location>
</feature>